<keyword evidence="5" id="KW-0548">Nucleotidyltransferase</keyword>
<keyword evidence="10" id="KW-1185">Reference proteome</keyword>
<evidence type="ECO:0000313" key="9">
    <source>
        <dbReference type="EMBL" id="CAG8440196.1"/>
    </source>
</evidence>
<keyword evidence="6" id="KW-0804">Transcription</keyword>
<dbReference type="GO" id="GO:0000428">
    <property type="term" value="C:DNA-directed RNA polymerase complex"/>
    <property type="evidence" value="ECO:0007669"/>
    <property type="project" value="UniProtKB-KW"/>
</dbReference>
<protein>
    <recommendedName>
        <fullName evidence="2">DNA-directed RNA polymerase</fullName>
        <ecNumber evidence="2">2.7.7.6</ecNumber>
    </recommendedName>
</protein>
<reference evidence="9" key="1">
    <citation type="submission" date="2021-06" db="EMBL/GenBank/DDBJ databases">
        <authorList>
            <person name="Kallberg Y."/>
            <person name="Tangrot J."/>
            <person name="Rosling A."/>
        </authorList>
    </citation>
    <scope>NUCLEOTIDE SEQUENCE</scope>
    <source>
        <strain evidence="9">FL130A</strain>
    </source>
</reference>
<evidence type="ECO:0000256" key="5">
    <source>
        <dbReference type="ARBA" id="ARBA00022695"/>
    </source>
</evidence>
<dbReference type="Pfam" id="PF04565">
    <property type="entry name" value="RNA_pol_Rpb2_3"/>
    <property type="match status" value="1"/>
</dbReference>
<dbReference type="EMBL" id="CAJVPS010000012">
    <property type="protein sequence ID" value="CAG8440196.1"/>
    <property type="molecule type" value="Genomic_DNA"/>
</dbReference>
<evidence type="ECO:0000313" key="10">
    <source>
        <dbReference type="Proteomes" id="UP000789508"/>
    </source>
</evidence>
<dbReference type="SUPFAM" id="SSF64484">
    <property type="entry name" value="beta and beta-prime subunits of DNA dependent RNA-polymerase"/>
    <property type="match status" value="1"/>
</dbReference>
<evidence type="ECO:0000259" key="8">
    <source>
        <dbReference type="Pfam" id="PF04565"/>
    </source>
</evidence>
<dbReference type="GO" id="GO:0032549">
    <property type="term" value="F:ribonucleoside binding"/>
    <property type="evidence" value="ECO:0007669"/>
    <property type="project" value="InterPro"/>
</dbReference>
<keyword evidence="4" id="KW-0808">Transferase</keyword>
<dbReference type="PANTHER" id="PTHR20856">
    <property type="entry name" value="DNA-DIRECTED RNA POLYMERASE I SUBUNIT 2"/>
    <property type="match status" value="1"/>
</dbReference>
<comment type="caution">
    <text evidence="9">The sequence shown here is derived from an EMBL/GenBank/DDBJ whole genome shotgun (WGS) entry which is preliminary data.</text>
</comment>
<comment type="similarity">
    <text evidence="1 7">Belongs to the RNA polymerase beta chain family.</text>
</comment>
<evidence type="ECO:0000256" key="4">
    <source>
        <dbReference type="ARBA" id="ARBA00022679"/>
    </source>
</evidence>
<dbReference type="GO" id="GO:0003899">
    <property type="term" value="F:DNA-directed RNA polymerase activity"/>
    <property type="evidence" value="ECO:0007669"/>
    <property type="project" value="UniProtKB-EC"/>
</dbReference>
<evidence type="ECO:0000256" key="6">
    <source>
        <dbReference type="ARBA" id="ARBA00023163"/>
    </source>
</evidence>
<organism evidence="9 10">
    <name type="scientific">Ambispora leptoticha</name>
    <dbReference type="NCBI Taxonomy" id="144679"/>
    <lineage>
        <taxon>Eukaryota</taxon>
        <taxon>Fungi</taxon>
        <taxon>Fungi incertae sedis</taxon>
        <taxon>Mucoromycota</taxon>
        <taxon>Glomeromycotina</taxon>
        <taxon>Glomeromycetes</taxon>
        <taxon>Archaeosporales</taxon>
        <taxon>Ambisporaceae</taxon>
        <taxon>Ambispora</taxon>
    </lineage>
</organism>
<sequence>MQINLQEKEELSESIKTENDNLTVKFHCEQDQKVVFCHLPKINPQGTFIINGHEKVVVLQSVRAPTIYHFATEKQNAFYSEIIPFKGISINLLDILKTFAVSPELLKQFFNPEDLNIEDYQAIKPLEIGESLPQFLFTKKNSYFDIGKLGRRKFSQKIDIFQYLQDQTLVEDLRDENGKIILKKNTILAGEKFQLLRQSFKNKKLAGFTVPHANHKLYVIKIQSPKNKKNFLSLIGMEEIPPEEKTFFDLADLICAVSNHINLYHDLGKIEKEEEKDKLENQIIRRVGDLVYNIFDNKLGSFLQDIDNKYLSNISQLKKADLMKIPNLNDFDNFIRHFFNTSALVQLQNQNNPLARASYSRKLSVLGRGGFKSANTTLEARNINPSYCGRYDLVETPEGQRVGLVHNLTIDAEINDEGQVETSYYLVKQGIITDKLVYLTSEEE</sequence>
<feature type="domain" description="RNA polymerase Rpb2" evidence="8">
    <location>
        <begin position="346"/>
        <end position="414"/>
    </location>
</feature>
<dbReference type="OrthoDB" id="10262330at2759"/>
<accession>A0A9N8YL29</accession>
<evidence type="ECO:0000256" key="3">
    <source>
        <dbReference type="ARBA" id="ARBA00022478"/>
    </source>
</evidence>
<dbReference type="InterPro" id="IPR015712">
    <property type="entry name" value="DNA-dir_RNA_pol_su2"/>
</dbReference>
<keyword evidence="3" id="KW-0240">DNA-directed RNA polymerase</keyword>
<dbReference type="GO" id="GO:0006351">
    <property type="term" value="P:DNA-templated transcription"/>
    <property type="evidence" value="ECO:0007669"/>
    <property type="project" value="InterPro"/>
</dbReference>
<dbReference type="AlphaFoldDB" id="A0A9N8YL29"/>
<evidence type="ECO:0000256" key="2">
    <source>
        <dbReference type="ARBA" id="ARBA00012418"/>
    </source>
</evidence>
<evidence type="ECO:0000256" key="1">
    <source>
        <dbReference type="ARBA" id="ARBA00006835"/>
    </source>
</evidence>
<proteinExistence type="inferred from homology"/>
<evidence type="ECO:0000256" key="7">
    <source>
        <dbReference type="RuleBase" id="RU000434"/>
    </source>
</evidence>
<dbReference type="Proteomes" id="UP000789508">
    <property type="component" value="Unassembled WGS sequence"/>
</dbReference>
<dbReference type="GO" id="GO:0003677">
    <property type="term" value="F:DNA binding"/>
    <property type="evidence" value="ECO:0007669"/>
    <property type="project" value="InterPro"/>
</dbReference>
<dbReference type="InterPro" id="IPR007645">
    <property type="entry name" value="RNA_pol_Rpb2_3"/>
</dbReference>
<name>A0A9N8YL29_9GLOM</name>
<dbReference type="Gene3D" id="3.90.1100.10">
    <property type="match status" value="2"/>
</dbReference>
<gene>
    <name evidence="9" type="ORF">ALEPTO_LOCUS242</name>
</gene>
<dbReference type="EC" id="2.7.7.6" evidence="2"/>